<dbReference type="SMART" id="SM00322">
    <property type="entry name" value="KH"/>
    <property type="match status" value="1"/>
</dbReference>
<dbReference type="SUPFAM" id="SSF54791">
    <property type="entry name" value="Eukaryotic type KH-domain (KH-domain type I)"/>
    <property type="match status" value="1"/>
</dbReference>
<keyword evidence="1" id="KW-0694">RNA-binding</keyword>
<dbReference type="AlphaFoldDB" id="A0A0A1TWN7"/>
<dbReference type="Gene3D" id="3.30.1370.10">
    <property type="entry name" value="K Homology domain, type 1"/>
    <property type="match status" value="1"/>
</dbReference>
<dbReference type="GeneID" id="14884559"/>
<dbReference type="EMBL" id="KB207048">
    <property type="protein sequence ID" value="ELP85602.1"/>
    <property type="molecule type" value="Genomic_DNA"/>
</dbReference>
<evidence type="ECO:0000256" key="1">
    <source>
        <dbReference type="ARBA" id="ARBA00022884"/>
    </source>
</evidence>
<evidence type="ECO:0000313" key="3">
    <source>
        <dbReference type="EMBL" id="ELP85602.1"/>
    </source>
</evidence>
<dbReference type="GO" id="GO:0005634">
    <property type="term" value="C:nucleus"/>
    <property type="evidence" value="ECO:0007669"/>
    <property type="project" value="TreeGrafter"/>
</dbReference>
<dbReference type="CDD" id="cd22392">
    <property type="entry name" value="KH-I_PNO1_rpt2"/>
    <property type="match status" value="1"/>
</dbReference>
<dbReference type="OrthoDB" id="1932641at2759"/>
<keyword evidence="4" id="KW-1185">Reference proteome</keyword>
<dbReference type="InterPro" id="IPR036612">
    <property type="entry name" value="KH_dom_type_1_sf"/>
</dbReference>
<sequence length="197" mass="22059">MSAPPVFPEIKQNGLSAQDEIRSVRVPPFRFKYFKNNWPAIYEPIVKQMKLNIRMNPNAHVIQLKTNPDSCIDAVQKTCDFIEAISKGFEAKDAIALLKMDEVCVDSFEIDNVKRLQGDHLKRAMGRIAGKDGKIKFSIENATHTRIIMMGQKISVMGSQANVKFARDAIQDLILGAPPGKVYNNLKNIASRLDSSI</sequence>
<dbReference type="InterPro" id="IPR004087">
    <property type="entry name" value="KH_dom"/>
</dbReference>
<dbReference type="GO" id="GO:0003723">
    <property type="term" value="F:RNA binding"/>
    <property type="evidence" value="ECO:0007669"/>
    <property type="project" value="UniProtKB-KW"/>
</dbReference>
<gene>
    <name evidence="3" type="ORF">EIN_408810</name>
</gene>
<name>A0A0A1TWN7_ENTIV</name>
<proteinExistence type="predicted"/>
<reference evidence="3 4" key="1">
    <citation type="submission" date="2012-10" db="EMBL/GenBank/DDBJ databases">
        <authorList>
            <person name="Zafar N."/>
            <person name="Inman J."/>
            <person name="Hall N."/>
            <person name="Lorenzi H."/>
            <person name="Caler E."/>
        </authorList>
    </citation>
    <scope>NUCLEOTIDE SEQUENCE [LARGE SCALE GENOMIC DNA]</scope>
    <source>
        <strain evidence="3 4">IP1</strain>
    </source>
</reference>
<evidence type="ECO:0000313" key="4">
    <source>
        <dbReference type="Proteomes" id="UP000014680"/>
    </source>
</evidence>
<dbReference type="VEuPathDB" id="AmoebaDB:EIN_408810"/>
<accession>A0A0A1TWN7</accession>
<protein>
    <submittedName>
        <fullName evidence="3">Pre-rRNA-processing protein PNO1, putative</fullName>
    </submittedName>
</protein>
<dbReference type="RefSeq" id="XP_004184948.1">
    <property type="nucleotide sequence ID" value="XM_004184900.1"/>
</dbReference>
<dbReference type="PANTHER" id="PTHR12826:SF13">
    <property type="entry name" value="RNA-BINDING PROTEIN PNO1"/>
    <property type="match status" value="1"/>
</dbReference>
<dbReference type="PANTHER" id="PTHR12826">
    <property type="entry name" value="RIBONUCLEASE Y"/>
    <property type="match status" value="1"/>
</dbReference>
<organism evidence="3 4">
    <name type="scientific">Entamoeba invadens IP1</name>
    <dbReference type="NCBI Taxonomy" id="370355"/>
    <lineage>
        <taxon>Eukaryota</taxon>
        <taxon>Amoebozoa</taxon>
        <taxon>Evosea</taxon>
        <taxon>Archamoebae</taxon>
        <taxon>Mastigamoebida</taxon>
        <taxon>Entamoebidae</taxon>
        <taxon>Entamoeba</taxon>
    </lineage>
</organism>
<dbReference type="OMA" id="TPLRNNW"/>
<dbReference type="KEGG" id="eiv:EIN_408810"/>
<feature type="domain" description="K Homology" evidence="2">
    <location>
        <begin position="102"/>
        <end position="175"/>
    </location>
</feature>
<dbReference type="InterPro" id="IPR055211">
    <property type="entry name" value="KH_PNO1_2nd"/>
</dbReference>
<evidence type="ECO:0000259" key="2">
    <source>
        <dbReference type="SMART" id="SM00322"/>
    </source>
</evidence>
<dbReference type="Pfam" id="PF22891">
    <property type="entry name" value="KH_PNO1_2nd"/>
    <property type="match status" value="1"/>
</dbReference>
<dbReference type="Proteomes" id="UP000014680">
    <property type="component" value="Unassembled WGS sequence"/>
</dbReference>